<dbReference type="InterPro" id="IPR001727">
    <property type="entry name" value="GDT1-like"/>
</dbReference>
<dbReference type="EMBL" id="VFOW01000001">
    <property type="protein sequence ID" value="TQL77346.1"/>
    <property type="molecule type" value="Genomic_DNA"/>
</dbReference>
<evidence type="ECO:0000256" key="3">
    <source>
        <dbReference type="ARBA" id="ARBA00022692"/>
    </source>
</evidence>
<comment type="subcellular location">
    <subcellularLocation>
        <location evidence="1 6">Membrane</location>
        <topology evidence="1 6">Multi-pass membrane protein</topology>
    </subcellularLocation>
</comment>
<evidence type="ECO:0000313" key="8">
    <source>
        <dbReference type="Proteomes" id="UP000317043"/>
    </source>
</evidence>
<dbReference type="OrthoDB" id="5188730at2"/>
<keyword evidence="4 6" id="KW-1133">Transmembrane helix</keyword>
<dbReference type="InParanoid" id="A0A543AXQ1"/>
<dbReference type="Pfam" id="PF01169">
    <property type="entry name" value="GDT1"/>
    <property type="match status" value="2"/>
</dbReference>
<keyword evidence="5 6" id="KW-0472">Membrane</keyword>
<reference evidence="7 8" key="1">
    <citation type="submission" date="2019-06" db="EMBL/GenBank/DDBJ databases">
        <title>Sequencing the genomes of 1000 actinobacteria strains.</title>
        <authorList>
            <person name="Klenk H.-P."/>
        </authorList>
    </citation>
    <scope>NUCLEOTIDE SEQUENCE [LARGE SCALE GENOMIC DNA]</scope>
    <source>
        <strain evidence="7 8">DSM 45928</strain>
    </source>
</reference>
<dbReference type="PANTHER" id="PTHR12608">
    <property type="entry name" value="TRANSMEMBRANE PROTEIN HTP-1 RELATED"/>
    <property type="match status" value="1"/>
</dbReference>
<gene>
    <name evidence="7" type="ORF">FB566_2905</name>
</gene>
<keyword evidence="3 6" id="KW-0812">Transmembrane</keyword>
<feature type="transmembrane region" description="Helical" evidence="6">
    <location>
        <begin position="177"/>
        <end position="194"/>
    </location>
</feature>
<feature type="transmembrane region" description="Helical" evidence="6">
    <location>
        <begin position="36"/>
        <end position="60"/>
    </location>
</feature>
<dbReference type="PANTHER" id="PTHR12608:SF1">
    <property type="entry name" value="TRANSMEMBRANE PROTEIN 165"/>
    <property type="match status" value="1"/>
</dbReference>
<protein>
    <recommendedName>
        <fullName evidence="6">GDT1 family protein</fullName>
    </recommendedName>
</protein>
<feature type="transmembrane region" description="Helical" evidence="6">
    <location>
        <begin position="104"/>
        <end position="122"/>
    </location>
</feature>
<accession>A0A543AXQ1</accession>
<dbReference type="Proteomes" id="UP000317043">
    <property type="component" value="Unassembled WGS sequence"/>
</dbReference>
<evidence type="ECO:0000256" key="4">
    <source>
        <dbReference type="ARBA" id="ARBA00022989"/>
    </source>
</evidence>
<name>A0A543AXQ1_9ACTN</name>
<keyword evidence="8" id="KW-1185">Reference proteome</keyword>
<dbReference type="GO" id="GO:0046873">
    <property type="term" value="F:metal ion transmembrane transporter activity"/>
    <property type="evidence" value="ECO:0007669"/>
    <property type="project" value="InterPro"/>
</dbReference>
<feature type="transmembrane region" description="Helical" evidence="6">
    <location>
        <begin position="142"/>
        <end position="165"/>
    </location>
</feature>
<evidence type="ECO:0000256" key="5">
    <source>
        <dbReference type="ARBA" id="ARBA00023136"/>
    </source>
</evidence>
<dbReference type="GO" id="GO:0016020">
    <property type="term" value="C:membrane"/>
    <property type="evidence" value="ECO:0007669"/>
    <property type="project" value="UniProtKB-SubCell"/>
</dbReference>
<comment type="similarity">
    <text evidence="2 6">Belongs to the GDT1 family.</text>
</comment>
<evidence type="ECO:0000256" key="1">
    <source>
        <dbReference type="ARBA" id="ARBA00004141"/>
    </source>
</evidence>
<proteinExistence type="inferred from homology"/>
<sequence>MNLIPLLATFGVIFVAELPDKTMMATLVLSSRYRWLPVLIGVSLAFILQSAIAVAAGGLLGLLPTWVVLSIVALLFALGSVLLFRESLSSDDDEEDIAKRRVRGFWSTVVTSFAVLFVAEWGDASQLATAALSAHYGAPVLVFLGAVIALISVAALAVALGKVVVRYVPLKWVQRGAAVLFACFSIVAVVELATG</sequence>
<evidence type="ECO:0000256" key="6">
    <source>
        <dbReference type="RuleBase" id="RU365102"/>
    </source>
</evidence>
<feature type="transmembrane region" description="Helical" evidence="6">
    <location>
        <begin position="66"/>
        <end position="84"/>
    </location>
</feature>
<evidence type="ECO:0000256" key="2">
    <source>
        <dbReference type="ARBA" id="ARBA00009190"/>
    </source>
</evidence>
<comment type="caution">
    <text evidence="7">The sequence shown here is derived from an EMBL/GenBank/DDBJ whole genome shotgun (WGS) entry which is preliminary data.</text>
</comment>
<evidence type="ECO:0000313" key="7">
    <source>
        <dbReference type="EMBL" id="TQL77346.1"/>
    </source>
</evidence>
<dbReference type="RefSeq" id="WP_142040092.1">
    <property type="nucleotide sequence ID" value="NZ_JBHTGS010000001.1"/>
</dbReference>
<dbReference type="AlphaFoldDB" id="A0A543AXQ1"/>
<organism evidence="7 8">
    <name type="scientific">Stackebrandtia endophytica</name>
    <dbReference type="NCBI Taxonomy" id="1496996"/>
    <lineage>
        <taxon>Bacteria</taxon>
        <taxon>Bacillati</taxon>
        <taxon>Actinomycetota</taxon>
        <taxon>Actinomycetes</taxon>
        <taxon>Glycomycetales</taxon>
        <taxon>Glycomycetaceae</taxon>
        <taxon>Stackebrandtia</taxon>
    </lineage>
</organism>